<protein>
    <recommendedName>
        <fullName evidence="4">PKD domain-containing protein</fullName>
    </recommendedName>
</protein>
<keyword evidence="1" id="KW-0472">Membrane</keyword>
<evidence type="ECO:0000313" key="3">
    <source>
        <dbReference type="Proteomes" id="UP000772618"/>
    </source>
</evidence>
<evidence type="ECO:0000256" key="1">
    <source>
        <dbReference type="SAM" id="Phobius"/>
    </source>
</evidence>
<keyword evidence="1" id="KW-1133">Transmembrane helix</keyword>
<dbReference type="EMBL" id="JAHESD010000045">
    <property type="protein sequence ID" value="MBT1705050.1"/>
    <property type="molecule type" value="Genomic_DNA"/>
</dbReference>
<dbReference type="RefSeq" id="WP_254155007.1">
    <property type="nucleotide sequence ID" value="NZ_JAHESD010000045.1"/>
</dbReference>
<organism evidence="2 3">
    <name type="scientific">Chryseosolibacter indicus</name>
    <dbReference type="NCBI Taxonomy" id="2782351"/>
    <lineage>
        <taxon>Bacteria</taxon>
        <taxon>Pseudomonadati</taxon>
        <taxon>Bacteroidota</taxon>
        <taxon>Cytophagia</taxon>
        <taxon>Cytophagales</taxon>
        <taxon>Chryseotaleaceae</taxon>
        <taxon>Chryseosolibacter</taxon>
    </lineage>
</organism>
<evidence type="ECO:0008006" key="4">
    <source>
        <dbReference type="Google" id="ProtNLM"/>
    </source>
</evidence>
<comment type="caution">
    <text evidence="2">The sequence shown here is derived from an EMBL/GenBank/DDBJ whole genome shotgun (WGS) entry which is preliminary data.</text>
</comment>
<accession>A0ABS5VW47</accession>
<sequence>MPEERDYIVLYRTLTEKKYFPGKQGEKLKQRDFEYLIEQIEGQCKVRLSVSTLKRIWKDSPNLLPHPSTLDALVSLLDYKDWHSFKKDNIDTPVIDSTTVQHITSRYQKNWIVPATITSGILLLTALFFIIQGFKSDESKQNFDHITFKAEKTVTHGVPNTVQFFYDLKNVNADTFFIQQSWNPRDKVQIDPNKKYHSAVYYTPGFHFARIIADGQIVKFEKVHILTDGWFPIVKYDLKEKVPIYPDKNKTIENGLLKITREELKAQHINIERGFYLRYYNIRDFKGITSSTFKLETRIKCDSTTAIACPEIELMIATEGDVFWVPITSKGCVSNLNLKVGESYRSAKDTNLSGLGSNVYEWQDLNIVNNNKDVKIYLNHSLAFEVAYEKDFGDIKGLIFTFTGTGSVDYVRLKDLNDTTIYNDDFMR</sequence>
<dbReference type="Proteomes" id="UP000772618">
    <property type="component" value="Unassembled WGS sequence"/>
</dbReference>
<reference evidence="2 3" key="1">
    <citation type="submission" date="2021-05" db="EMBL/GenBank/DDBJ databases">
        <title>A Polyphasic approach of four new species of the genus Ohtaekwangia: Ohtaekwangia histidinii sp. nov., Ohtaekwangia cretensis sp. nov., Ohtaekwangia indiensis sp. nov., Ohtaekwangia reichenbachii sp. nov. from diverse environment.</title>
        <authorList>
            <person name="Octaviana S."/>
        </authorList>
    </citation>
    <scope>NUCLEOTIDE SEQUENCE [LARGE SCALE GENOMIC DNA]</scope>
    <source>
        <strain evidence="2 3">PWU20</strain>
    </source>
</reference>
<feature type="transmembrane region" description="Helical" evidence="1">
    <location>
        <begin position="111"/>
        <end position="131"/>
    </location>
</feature>
<proteinExistence type="predicted"/>
<evidence type="ECO:0000313" key="2">
    <source>
        <dbReference type="EMBL" id="MBT1705050.1"/>
    </source>
</evidence>
<name>A0ABS5VW47_9BACT</name>
<keyword evidence="1" id="KW-0812">Transmembrane</keyword>
<keyword evidence="3" id="KW-1185">Reference proteome</keyword>
<gene>
    <name evidence="2" type="ORF">KK060_17285</name>
</gene>